<organism evidence="2 3">
    <name type="scientific">Solanum tuberosum</name>
    <name type="common">Potato</name>
    <dbReference type="NCBI Taxonomy" id="4113"/>
    <lineage>
        <taxon>Eukaryota</taxon>
        <taxon>Viridiplantae</taxon>
        <taxon>Streptophyta</taxon>
        <taxon>Embryophyta</taxon>
        <taxon>Tracheophyta</taxon>
        <taxon>Spermatophyta</taxon>
        <taxon>Magnoliopsida</taxon>
        <taxon>eudicotyledons</taxon>
        <taxon>Gunneridae</taxon>
        <taxon>Pentapetalae</taxon>
        <taxon>asterids</taxon>
        <taxon>lamiids</taxon>
        <taxon>Solanales</taxon>
        <taxon>Solanaceae</taxon>
        <taxon>Solanoideae</taxon>
        <taxon>Solaneae</taxon>
        <taxon>Solanum</taxon>
    </lineage>
</organism>
<dbReference type="PANTHER" id="PTHR31973">
    <property type="entry name" value="POLYPROTEIN, PUTATIVE-RELATED"/>
    <property type="match status" value="1"/>
</dbReference>
<dbReference type="PANTHER" id="PTHR31973:SF183">
    <property type="entry name" value="SWIM-TYPE DOMAIN-CONTAINING PROTEIN"/>
    <property type="match status" value="1"/>
</dbReference>
<evidence type="ECO:0000313" key="3">
    <source>
        <dbReference type="Proteomes" id="UP000826656"/>
    </source>
</evidence>
<protein>
    <recommendedName>
        <fullName evidence="1">Zinc finger PMZ-type domain-containing protein</fullName>
    </recommendedName>
</protein>
<sequence length="282" mass="32706">MRHLDENLWVNHQCGDFLYLYYNTLKTYSLEEFNDHFLEFKDKSPEDAFVLEHDVDFEKCRRAHLPGNMYYVMTTNIAESLNAMLIDEREYPVTSIFNSIAKIFGELFRERHAYVLKSKGNKMVPVAERIVRKKMIEGDSLYVENITGDENQFTVSGAGSTSTVNLLKKSRFCREYNLVKIPCAHVMAALRSMLVDEYGMIIYEYYSPLYKAETYLLAYSESINVVPIESEWCVPIFFHPLSIPSLEGRKKNVSRVSVRISKARGGTNVQFVRDSDTREPHV</sequence>
<dbReference type="EMBL" id="JAIVGD010000013">
    <property type="protein sequence ID" value="KAH0761481.1"/>
    <property type="molecule type" value="Genomic_DNA"/>
</dbReference>
<proteinExistence type="predicted"/>
<keyword evidence="3" id="KW-1185">Reference proteome</keyword>
<reference evidence="2 3" key="1">
    <citation type="journal article" date="2021" name="bioRxiv">
        <title>Chromosome-scale and haplotype-resolved genome assembly of a tetraploid potato cultivar.</title>
        <authorList>
            <person name="Sun H."/>
            <person name="Jiao W.-B."/>
            <person name="Krause K."/>
            <person name="Campoy J.A."/>
            <person name="Goel M."/>
            <person name="Folz-Donahue K."/>
            <person name="Kukat C."/>
            <person name="Huettel B."/>
            <person name="Schneeberger K."/>
        </authorList>
    </citation>
    <scope>NUCLEOTIDE SEQUENCE [LARGE SCALE GENOMIC DNA]</scope>
    <source>
        <strain evidence="2">SolTubOtavaFocal</strain>
        <tissue evidence="2">Leaves</tissue>
    </source>
</reference>
<dbReference type="Proteomes" id="UP000826656">
    <property type="component" value="Unassembled WGS sequence"/>
</dbReference>
<comment type="caution">
    <text evidence="2">The sequence shown here is derived from an EMBL/GenBank/DDBJ whole genome shotgun (WGS) entry which is preliminary data.</text>
</comment>
<evidence type="ECO:0000259" key="1">
    <source>
        <dbReference type="SMART" id="SM00575"/>
    </source>
</evidence>
<feature type="domain" description="Zinc finger PMZ-type" evidence="1">
    <location>
        <begin position="169"/>
        <end position="196"/>
    </location>
</feature>
<gene>
    <name evidence="2" type="ORF">KY290_017554</name>
</gene>
<accession>A0ABQ7VDH5</accession>
<name>A0ABQ7VDH5_SOLTU</name>
<dbReference type="InterPro" id="IPR006564">
    <property type="entry name" value="Znf_PMZ"/>
</dbReference>
<dbReference type="SMART" id="SM00575">
    <property type="entry name" value="ZnF_PMZ"/>
    <property type="match status" value="1"/>
</dbReference>
<evidence type="ECO:0000313" key="2">
    <source>
        <dbReference type="EMBL" id="KAH0761481.1"/>
    </source>
</evidence>